<evidence type="ECO:0000256" key="1">
    <source>
        <dbReference type="SAM" id="Phobius"/>
    </source>
</evidence>
<feature type="transmembrane region" description="Helical" evidence="1">
    <location>
        <begin position="93"/>
        <end position="114"/>
    </location>
</feature>
<name>A0A1V6M3L6_9BACT</name>
<feature type="transmembrane region" description="Helical" evidence="1">
    <location>
        <begin position="29"/>
        <end position="47"/>
    </location>
</feature>
<keyword evidence="1" id="KW-1133">Transmembrane helix</keyword>
<evidence type="ECO:0000313" key="3">
    <source>
        <dbReference type="Proteomes" id="UP000242219"/>
    </source>
</evidence>
<proteinExistence type="predicted"/>
<sequence length="140" mass="15811">MLLRILLIFVVAGIVTVFTSKLSNIEIKDIVILSIVVAPLCILQRSLMELRRDTMNTGSIFFGQHTGLFQWFYRLSAIALIIGLIFYGKENGIWTTLILFFVSMVVQSAFYVFLKLFVGGEVFLLPILVVGLILFFTVVL</sequence>
<feature type="transmembrane region" description="Helical" evidence="1">
    <location>
        <begin position="68"/>
        <end position="87"/>
    </location>
</feature>
<accession>A0A1V6M3L6</accession>
<keyword evidence="1" id="KW-0472">Membrane</keyword>
<reference evidence="2 3" key="1">
    <citation type="journal article" date="2016" name="Genome Announc.">
        <title>Draft Genome Sequence of the Anaerobic Ammonium-Oxidizing Bacterium 'Candidatus Brocadia sp. 40'.</title>
        <authorList>
            <person name="Ali M."/>
            <person name="Haroon M.F."/>
            <person name="Narita Y."/>
            <person name="Zhang L."/>
            <person name="Rangel Shaw D."/>
            <person name="Okabe S."/>
            <person name="Saikaly P.E."/>
        </authorList>
    </citation>
    <scope>NUCLEOTIDE SEQUENCE [LARGE SCALE GENOMIC DNA]</scope>
    <source>
        <strain evidence="2 3">40</strain>
    </source>
</reference>
<dbReference type="AlphaFoldDB" id="A0A1V6M3L6"/>
<keyword evidence="3" id="KW-1185">Reference proteome</keyword>
<keyword evidence="1" id="KW-0812">Transmembrane</keyword>
<protein>
    <recommendedName>
        <fullName evidence="4">EamA domain-containing protein</fullName>
    </recommendedName>
</protein>
<gene>
    <name evidence="2" type="ORF">BIY37_00185</name>
</gene>
<evidence type="ECO:0008006" key="4">
    <source>
        <dbReference type="Google" id="ProtNLM"/>
    </source>
</evidence>
<dbReference type="Proteomes" id="UP000242219">
    <property type="component" value="Unassembled WGS sequence"/>
</dbReference>
<comment type="caution">
    <text evidence="2">The sequence shown here is derived from an EMBL/GenBank/DDBJ whole genome shotgun (WGS) entry which is preliminary data.</text>
</comment>
<feature type="transmembrane region" description="Helical" evidence="1">
    <location>
        <begin position="121"/>
        <end position="139"/>
    </location>
</feature>
<dbReference type="EMBL" id="MJUW02000009">
    <property type="protein sequence ID" value="OQD47012.1"/>
    <property type="molecule type" value="Genomic_DNA"/>
</dbReference>
<evidence type="ECO:0000313" key="2">
    <source>
        <dbReference type="EMBL" id="OQD47012.1"/>
    </source>
</evidence>
<organism evidence="2 3">
    <name type="scientific">Candidatus Brocadia sapporoensis</name>
    <dbReference type="NCBI Taxonomy" id="392547"/>
    <lineage>
        <taxon>Bacteria</taxon>
        <taxon>Pseudomonadati</taxon>
        <taxon>Planctomycetota</taxon>
        <taxon>Candidatus Brocadiia</taxon>
        <taxon>Candidatus Brocadiales</taxon>
        <taxon>Candidatus Brocadiaceae</taxon>
        <taxon>Candidatus Brocadia</taxon>
    </lineage>
</organism>